<accession>A0ABS4GGT9</accession>
<dbReference type="PROSITE" id="PS51272">
    <property type="entry name" value="SLH"/>
    <property type="match status" value="2"/>
</dbReference>
<organism evidence="2 3">
    <name type="scientific">Sedimentibacter acidaminivorans</name>
    <dbReference type="NCBI Taxonomy" id="913099"/>
    <lineage>
        <taxon>Bacteria</taxon>
        <taxon>Bacillati</taxon>
        <taxon>Bacillota</taxon>
        <taxon>Tissierellia</taxon>
        <taxon>Sedimentibacter</taxon>
    </lineage>
</organism>
<feature type="domain" description="SLH" evidence="1">
    <location>
        <begin position="21"/>
        <end position="84"/>
    </location>
</feature>
<comment type="caution">
    <text evidence="2">The sequence shown here is derived from an EMBL/GenBank/DDBJ whole genome shotgun (WGS) entry which is preliminary data.</text>
</comment>
<dbReference type="Proteomes" id="UP001519342">
    <property type="component" value="Unassembled WGS sequence"/>
</dbReference>
<dbReference type="EMBL" id="JAGGKS010000008">
    <property type="protein sequence ID" value="MBP1926896.1"/>
    <property type="molecule type" value="Genomic_DNA"/>
</dbReference>
<evidence type="ECO:0000259" key="1">
    <source>
        <dbReference type="PROSITE" id="PS51272"/>
    </source>
</evidence>
<dbReference type="InterPro" id="IPR001119">
    <property type="entry name" value="SLH_dom"/>
</dbReference>
<dbReference type="RefSeq" id="WP_209512613.1">
    <property type="nucleotide sequence ID" value="NZ_JAGGKS010000008.1"/>
</dbReference>
<protein>
    <recommendedName>
        <fullName evidence="1">SLH domain-containing protein</fullName>
    </recommendedName>
</protein>
<proteinExistence type="predicted"/>
<dbReference type="Pfam" id="PF00395">
    <property type="entry name" value="SLH"/>
    <property type="match status" value="2"/>
</dbReference>
<feature type="domain" description="SLH" evidence="1">
    <location>
        <begin position="85"/>
        <end position="145"/>
    </location>
</feature>
<name>A0ABS4GGT9_9FIRM</name>
<evidence type="ECO:0000313" key="2">
    <source>
        <dbReference type="EMBL" id="MBP1926896.1"/>
    </source>
</evidence>
<gene>
    <name evidence="2" type="ORF">J2Z76_002766</name>
</gene>
<keyword evidence="3" id="KW-1185">Reference proteome</keyword>
<evidence type="ECO:0000313" key="3">
    <source>
        <dbReference type="Proteomes" id="UP001519342"/>
    </source>
</evidence>
<sequence length="778" mass="87531">MKKLLIMIILICVFSLNTTYAYPHIYSDIGGDSSEPAVSLLSNYGIISGYPDNTFKPDKPVTRAEMAKIVTIAAGYYEYSKNMTSIYDDMEGHWAESYVELANVLNIVKGTSSNTYDPDNFIKFEEATTMIVRLLGYTDESLGGNWPSNYYEKAEELNLFKNISNRTGYASRRDISIMLYNALNCNLVKVKENNSIYNTGKKLLSLIGSMTTKEIKLDALKTNDNFDYTNYLFNKWDVYCNLDGDTVYMNNPRFNEFSGNVTSILPNRVIFVTDASGNVRAFQLPNIPIIFNGAVGNFETLENSKIKVVYEDDSYNGNVIGVISSGVTDVVLIDYDKLYSPGDKTLAGKYLPINSSSQINYSKFHIYGDVSSLDEIKENDLVYFYETEESSFKKSALTIEVVRKKAEGIVTNFEIKDNTSYYTVNNEVYKTASNFIFTENASIKDNVSLILDKNNNIVKLFILNYGKMPSTYGIVLDSNNGVNSLATVKILDQYGILKTYYLAENTSVVTKARSNYNVQYITNLKKNDIVKFDPVTKGNLKVISLKTTNTISNYYNEDTQLIANGSKVTSNTFIVYEFSGKYQLLKPNQLDKYLIGKSTVSHNGNIEALYLSKGRKENYFVEPSIPEVDKNFDGTVYGLISGFTKIDENKYKVSFFNNSNVFYISSKSETGNNFSSYINTYTKSVVEKNNIISIEKVTPETDKIKITAIYSNQFQIDGITYIEYSSNVKIYVCTLNSLGNISSVKLGSKSDIQPGITAQLYDIFGIFDGIIDVVLIFN</sequence>
<reference evidence="2 3" key="1">
    <citation type="submission" date="2021-03" db="EMBL/GenBank/DDBJ databases">
        <title>Genomic Encyclopedia of Type Strains, Phase IV (KMG-IV): sequencing the most valuable type-strain genomes for metagenomic binning, comparative biology and taxonomic classification.</title>
        <authorList>
            <person name="Goeker M."/>
        </authorList>
    </citation>
    <scope>NUCLEOTIDE SEQUENCE [LARGE SCALE GENOMIC DNA]</scope>
    <source>
        <strain evidence="2 3">DSM 24004</strain>
    </source>
</reference>